<accession>A0A1U7JDN6</accession>
<sequence length="158" mass="17361">MQLRTSLKDIAIASFLSVALPLAALADDITTFTENGVAIKGTDPVAYFTEGKPVQGSSDYATTYDDVTWQFSSAENLARFEADPEKYAPQYGGWCATGVSFGYKIPIMPDKWSIVDGKLYLNAHDGAHRRFTERTDEVINNANTNWPTIKETPADDLG</sequence>
<reference evidence="3 4" key="1">
    <citation type="submission" date="2016-03" db="EMBL/GenBank/DDBJ databases">
        <title>Genome sequence of Nesiotobacter sp. nov., a moderately halophilic alphaproteobacterium isolated from the Yellow Sea, China.</title>
        <authorList>
            <person name="Zhang G."/>
            <person name="Zhang R."/>
        </authorList>
    </citation>
    <scope>NUCLEOTIDE SEQUENCE [LARGE SCALE GENOMIC DNA]</scope>
    <source>
        <strain evidence="3 4">WB1-6</strain>
    </source>
</reference>
<evidence type="ECO:0000259" key="2">
    <source>
        <dbReference type="Pfam" id="PF04945"/>
    </source>
</evidence>
<dbReference type="Proteomes" id="UP000185783">
    <property type="component" value="Unassembled WGS sequence"/>
</dbReference>
<feature type="signal peptide" evidence="1">
    <location>
        <begin position="1"/>
        <end position="26"/>
    </location>
</feature>
<dbReference type="AlphaFoldDB" id="A0A1U7JDN6"/>
<dbReference type="RefSeq" id="WP_028481857.1">
    <property type="nucleotide sequence ID" value="NZ_LVVZ01000032.1"/>
</dbReference>
<keyword evidence="1" id="KW-0732">Signal</keyword>
<dbReference type="NCBIfam" id="NF041384">
    <property type="entry name" value="YHS_seleno_dom"/>
    <property type="match status" value="1"/>
</dbReference>
<keyword evidence="4" id="KW-1185">Reference proteome</keyword>
<comment type="caution">
    <text evidence="3">The sequence shown here is derived from an EMBL/GenBank/DDBJ whole genome shotgun (WGS) entry which is preliminary data.</text>
</comment>
<feature type="chain" id="PRO_5010566580" evidence="1">
    <location>
        <begin position="27"/>
        <end position="158"/>
    </location>
</feature>
<feature type="domain" description="YHS" evidence="2">
    <location>
        <begin position="45"/>
        <end position="91"/>
    </location>
</feature>
<gene>
    <name evidence="3" type="ORF">A3843_16945</name>
</gene>
<dbReference type="EMBL" id="LVVZ01000032">
    <property type="protein sequence ID" value="OKL42853.1"/>
    <property type="molecule type" value="Genomic_DNA"/>
</dbReference>
<dbReference type="Pfam" id="PF04945">
    <property type="entry name" value="YHS"/>
    <property type="match status" value="1"/>
</dbReference>
<protein>
    <submittedName>
        <fullName evidence="3">YHS domain-containing protein</fullName>
    </submittedName>
</protein>
<dbReference type="InterPro" id="IPR007029">
    <property type="entry name" value="YHS_dom"/>
</dbReference>
<proteinExistence type="predicted"/>
<evidence type="ECO:0000313" key="4">
    <source>
        <dbReference type="Proteomes" id="UP000185783"/>
    </source>
</evidence>
<organism evidence="3 4">
    <name type="scientific">Pseudovibrio exalbescens</name>
    <dbReference type="NCBI Taxonomy" id="197461"/>
    <lineage>
        <taxon>Bacteria</taxon>
        <taxon>Pseudomonadati</taxon>
        <taxon>Pseudomonadota</taxon>
        <taxon>Alphaproteobacteria</taxon>
        <taxon>Hyphomicrobiales</taxon>
        <taxon>Stappiaceae</taxon>
        <taxon>Pseudovibrio</taxon>
    </lineage>
</organism>
<dbReference type="STRING" id="197461.A3843_16945"/>
<evidence type="ECO:0000313" key="3">
    <source>
        <dbReference type="EMBL" id="OKL42853.1"/>
    </source>
</evidence>
<evidence type="ECO:0000256" key="1">
    <source>
        <dbReference type="SAM" id="SignalP"/>
    </source>
</evidence>
<name>A0A1U7JDN6_9HYPH</name>